<dbReference type="EnsemblFungi" id="MAPG_08910T0">
    <property type="protein sequence ID" value="MAPG_08910T0"/>
    <property type="gene ID" value="MAPG_08910"/>
</dbReference>
<protein>
    <submittedName>
        <fullName evidence="2 3">Uncharacterized protein</fullName>
    </submittedName>
</protein>
<reference evidence="4" key="1">
    <citation type="submission" date="2010-05" db="EMBL/GenBank/DDBJ databases">
        <title>The genome sequence of Magnaporthe poae strain ATCC 64411.</title>
        <authorList>
            <person name="Ma L.-J."/>
            <person name="Dead R."/>
            <person name="Young S."/>
            <person name="Zeng Q."/>
            <person name="Koehrsen M."/>
            <person name="Alvarado L."/>
            <person name="Berlin A."/>
            <person name="Chapman S.B."/>
            <person name="Chen Z."/>
            <person name="Freedman E."/>
            <person name="Gellesch M."/>
            <person name="Goldberg J."/>
            <person name="Griggs A."/>
            <person name="Gujja S."/>
            <person name="Heilman E.R."/>
            <person name="Heiman D."/>
            <person name="Hepburn T."/>
            <person name="Howarth C."/>
            <person name="Jen D."/>
            <person name="Larson L."/>
            <person name="Mehta T."/>
            <person name="Neiman D."/>
            <person name="Pearson M."/>
            <person name="Roberts A."/>
            <person name="Saif S."/>
            <person name="Shea T."/>
            <person name="Shenoy N."/>
            <person name="Sisk P."/>
            <person name="Stolte C."/>
            <person name="Sykes S."/>
            <person name="Walk T."/>
            <person name="White J."/>
            <person name="Yandava C."/>
            <person name="Haas B."/>
            <person name="Nusbaum C."/>
            <person name="Birren B."/>
        </authorList>
    </citation>
    <scope>NUCLEOTIDE SEQUENCE [LARGE SCALE GENOMIC DNA]</scope>
    <source>
        <strain evidence="4">ATCC 64411 / 73-15</strain>
    </source>
</reference>
<reference evidence="3" key="5">
    <citation type="submission" date="2015-06" db="UniProtKB">
        <authorList>
            <consortium name="EnsemblFungi"/>
        </authorList>
    </citation>
    <scope>IDENTIFICATION</scope>
    <source>
        <strain evidence="3">ATCC 64411</strain>
    </source>
</reference>
<evidence type="ECO:0000256" key="1">
    <source>
        <dbReference type="SAM" id="MobiDB-lite"/>
    </source>
</evidence>
<feature type="compositionally biased region" description="Low complexity" evidence="1">
    <location>
        <begin position="25"/>
        <end position="34"/>
    </location>
</feature>
<name>A0A0C4E8K1_MAGP6</name>
<dbReference type="EMBL" id="ADBL01002173">
    <property type="status" value="NOT_ANNOTATED_CDS"/>
    <property type="molecule type" value="Genomic_DNA"/>
</dbReference>
<reference evidence="2" key="2">
    <citation type="submission" date="2010-05" db="EMBL/GenBank/DDBJ databases">
        <title>The Genome Sequence of Magnaporthe poae strain ATCC 64411.</title>
        <authorList>
            <consortium name="The Broad Institute Genome Sequencing Platform"/>
            <consortium name="Broad Institute Genome Sequencing Center for Infectious Disease"/>
            <person name="Ma L.-J."/>
            <person name="Dead R."/>
            <person name="Young S."/>
            <person name="Zeng Q."/>
            <person name="Koehrsen M."/>
            <person name="Alvarado L."/>
            <person name="Berlin A."/>
            <person name="Chapman S.B."/>
            <person name="Chen Z."/>
            <person name="Freedman E."/>
            <person name="Gellesch M."/>
            <person name="Goldberg J."/>
            <person name="Griggs A."/>
            <person name="Gujja S."/>
            <person name="Heilman E.R."/>
            <person name="Heiman D."/>
            <person name="Hepburn T."/>
            <person name="Howarth C."/>
            <person name="Jen D."/>
            <person name="Larson L."/>
            <person name="Mehta T."/>
            <person name="Neiman D."/>
            <person name="Pearson M."/>
            <person name="Roberts A."/>
            <person name="Saif S."/>
            <person name="Shea T."/>
            <person name="Shenoy N."/>
            <person name="Sisk P."/>
            <person name="Stolte C."/>
            <person name="Sykes S."/>
            <person name="Walk T."/>
            <person name="White J."/>
            <person name="Yandava C."/>
            <person name="Haas B."/>
            <person name="Nusbaum C."/>
            <person name="Birren B."/>
        </authorList>
    </citation>
    <scope>NUCLEOTIDE SEQUENCE</scope>
    <source>
        <strain evidence="2">ATCC 64411</strain>
    </source>
</reference>
<evidence type="ECO:0000313" key="3">
    <source>
        <dbReference type="EnsemblFungi" id="MAPG_08910T0"/>
    </source>
</evidence>
<evidence type="ECO:0000313" key="2">
    <source>
        <dbReference type="EMBL" id="KLU89943.1"/>
    </source>
</evidence>
<dbReference type="VEuPathDB" id="FungiDB:MAPG_08910"/>
<reference evidence="3" key="4">
    <citation type="journal article" date="2015" name="G3 (Bethesda)">
        <title>Genome sequences of three phytopathogenic species of the Magnaporthaceae family of fungi.</title>
        <authorList>
            <person name="Okagaki L.H."/>
            <person name="Nunes C.C."/>
            <person name="Sailsbery J."/>
            <person name="Clay B."/>
            <person name="Brown D."/>
            <person name="John T."/>
            <person name="Oh Y."/>
            <person name="Young N."/>
            <person name="Fitzgerald M."/>
            <person name="Haas B.J."/>
            <person name="Zeng Q."/>
            <person name="Young S."/>
            <person name="Adiconis X."/>
            <person name="Fan L."/>
            <person name="Levin J.Z."/>
            <person name="Mitchell T.K."/>
            <person name="Okubara P.A."/>
            <person name="Farman M.L."/>
            <person name="Kohn L.M."/>
            <person name="Birren B."/>
            <person name="Ma L.-J."/>
            <person name="Dean R.A."/>
        </authorList>
    </citation>
    <scope>NUCLEOTIDE SEQUENCE</scope>
    <source>
        <strain evidence="3">ATCC 64411 / 73-15</strain>
    </source>
</reference>
<proteinExistence type="predicted"/>
<feature type="region of interest" description="Disordered" evidence="1">
    <location>
        <begin position="20"/>
        <end position="48"/>
    </location>
</feature>
<organism evidence="3 4">
    <name type="scientific">Magnaporthiopsis poae (strain ATCC 64411 / 73-15)</name>
    <name type="common">Kentucky bluegrass fungus</name>
    <name type="synonym">Magnaporthe poae</name>
    <dbReference type="NCBI Taxonomy" id="644358"/>
    <lineage>
        <taxon>Eukaryota</taxon>
        <taxon>Fungi</taxon>
        <taxon>Dikarya</taxon>
        <taxon>Ascomycota</taxon>
        <taxon>Pezizomycotina</taxon>
        <taxon>Sordariomycetes</taxon>
        <taxon>Sordariomycetidae</taxon>
        <taxon>Magnaporthales</taxon>
        <taxon>Magnaporthaceae</taxon>
        <taxon>Magnaporthiopsis</taxon>
    </lineage>
</organism>
<dbReference type="Proteomes" id="UP000011715">
    <property type="component" value="Unassembled WGS sequence"/>
</dbReference>
<reference evidence="2" key="3">
    <citation type="submission" date="2011-03" db="EMBL/GenBank/DDBJ databases">
        <title>Annotation of Magnaporthe poae ATCC 64411.</title>
        <authorList>
            <person name="Ma L.-J."/>
            <person name="Dead R."/>
            <person name="Young S.K."/>
            <person name="Zeng Q."/>
            <person name="Gargeya S."/>
            <person name="Fitzgerald M."/>
            <person name="Haas B."/>
            <person name="Abouelleil A."/>
            <person name="Alvarado L."/>
            <person name="Arachchi H.M."/>
            <person name="Berlin A."/>
            <person name="Brown A."/>
            <person name="Chapman S.B."/>
            <person name="Chen Z."/>
            <person name="Dunbar C."/>
            <person name="Freedman E."/>
            <person name="Gearin G."/>
            <person name="Gellesch M."/>
            <person name="Goldberg J."/>
            <person name="Griggs A."/>
            <person name="Gujja S."/>
            <person name="Heiman D."/>
            <person name="Howarth C."/>
            <person name="Larson L."/>
            <person name="Lui A."/>
            <person name="MacDonald P.J.P."/>
            <person name="Mehta T."/>
            <person name="Montmayeur A."/>
            <person name="Murphy C."/>
            <person name="Neiman D."/>
            <person name="Pearson M."/>
            <person name="Priest M."/>
            <person name="Roberts A."/>
            <person name="Saif S."/>
            <person name="Shea T."/>
            <person name="Shenoy N."/>
            <person name="Sisk P."/>
            <person name="Stolte C."/>
            <person name="Sykes S."/>
            <person name="Yandava C."/>
            <person name="Wortman J."/>
            <person name="Nusbaum C."/>
            <person name="Birren B."/>
        </authorList>
    </citation>
    <scope>NUCLEOTIDE SEQUENCE</scope>
    <source>
        <strain evidence="2">ATCC 64411</strain>
    </source>
</reference>
<evidence type="ECO:0000313" key="4">
    <source>
        <dbReference type="Proteomes" id="UP000011715"/>
    </source>
</evidence>
<dbReference type="EMBL" id="GL876974">
    <property type="protein sequence ID" value="KLU89943.1"/>
    <property type="molecule type" value="Genomic_DNA"/>
</dbReference>
<sequence length="122" mass="12741">MFSTQNRAIHSPLAALVVTQPSPPSASLQAASMPRRWGRGPSKYRDTTTQASWAVKAVLVLGESPVRGGASTTMRNPCGAAAVAGCKRPHQLNASGRQAAVLSGGRGHDVVSQADQQHLMLT</sequence>
<gene>
    <name evidence="2" type="ORF">MAPG_08910</name>
</gene>
<dbReference type="AlphaFoldDB" id="A0A0C4E8K1"/>
<accession>A0A0C4E8K1</accession>
<keyword evidence="4" id="KW-1185">Reference proteome</keyword>